<sequence length="113" mass="12538">MSGRPAQAVAGVRLGPRRRDGILVVLLATLLSLLVGVERRVGDHEQGVSWEPFVKRRLTLQWRFENPAWRGLEIVPLAAMTAPQRAAFAEFCQVRFGSADPVQCHAIVSARHN</sequence>
<dbReference type="EMBL" id="CP038026">
    <property type="protein sequence ID" value="QBQ38489.1"/>
    <property type="molecule type" value="Genomic_DNA"/>
</dbReference>
<dbReference type="EMBL" id="BMWW01000002">
    <property type="protein sequence ID" value="GGY82464.1"/>
    <property type="molecule type" value="Genomic_DNA"/>
</dbReference>
<feature type="transmembrane region" description="Helical" evidence="1">
    <location>
        <begin position="21"/>
        <end position="37"/>
    </location>
</feature>
<dbReference type="Proteomes" id="UP000619512">
    <property type="component" value="Unassembled WGS sequence"/>
</dbReference>
<reference evidence="2" key="1">
    <citation type="journal article" date="2014" name="Int. J. Syst. Evol. Microbiol.">
        <title>Complete genome sequence of Corynebacterium casei LMG S-19264T (=DSM 44701T), isolated from a smear-ripened cheese.</title>
        <authorList>
            <consortium name="US DOE Joint Genome Institute (JGI-PGF)"/>
            <person name="Walter F."/>
            <person name="Albersmeier A."/>
            <person name="Kalinowski J."/>
            <person name="Ruckert C."/>
        </authorList>
    </citation>
    <scope>NUCLEOTIDE SEQUENCE</scope>
    <source>
        <strain evidence="2">KCTC 12344</strain>
    </source>
</reference>
<evidence type="ECO:0000313" key="4">
    <source>
        <dbReference type="Proteomes" id="UP000294359"/>
    </source>
</evidence>
<dbReference type="Proteomes" id="UP000294359">
    <property type="component" value="Chromosome"/>
</dbReference>
<dbReference type="RefSeq" id="WP_134387190.1">
    <property type="nucleotide sequence ID" value="NZ_BMWW01000002.1"/>
</dbReference>
<evidence type="ECO:0000313" key="3">
    <source>
        <dbReference type="EMBL" id="QBQ38489.1"/>
    </source>
</evidence>
<evidence type="ECO:0000313" key="2">
    <source>
        <dbReference type="EMBL" id="GGY82464.1"/>
    </source>
</evidence>
<dbReference type="OrthoDB" id="8780142at2"/>
<evidence type="ECO:0000313" key="5">
    <source>
        <dbReference type="Proteomes" id="UP000619512"/>
    </source>
</evidence>
<gene>
    <name evidence="3" type="ORF">E1742_21625</name>
    <name evidence="2" type="ORF">GCM10007388_14240</name>
</gene>
<keyword evidence="4" id="KW-1185">Reference proteome</keyword>
<keyword evidence="1" id="KW-0472">Membrane</keyword>
<name>A0A4P7BLI7_9BURK</name>
<proteinExistence type="predicted"/>
<accession>A0A4P7BLI7</accession>
<reference evidence="2" key="3">
    <citation type="submission" date="2022-12" db="EMBL/GenBank/DDBJ databases">
        <authorList>
            <person name="Sun Q."/>
            <person name="Kim S."/>
        </authorList>
    </citation>
    <scope>NUCLEOTIDE SEQUENCE</scope>
    <source>
        <strain evidence="2">KCTC 12344</strain>
    </source>
</reference>
<keyword evidence="1" id="KW-1133">Transmembrane helix</keyword>
<evidence type="ECO:0000256" key="1">
    <source>
        <dbReference type="SAM" id="Phobius"/>
    </source>
</evidence>
<dbReference type="AlphaFoldDB" id="A0A4P7BLI7"/>
<reference evidence="3 4" key="2">
    <citation type="submission" date="2019-03" db="EMBL/GenBank/DDBJ databases">
        <title>Draft Genome Sequences of Six Type Strains of the Genus Massilia.</title>
        <authorList>
            <person name="Miess H."/>
            <person name="Frediansyhah A."/>
            <person name="Gross H."/>
        </authorList>
    </citation>
    <scope>NUCLEOTIDE SEQUENCE [LARGE SCALE GENOMIC DNA]</scope>
    <source>
        <strain evidence="3 4">DSM 17505</strain>
    </source>
</reference>
<protein>
    <submittedName>
        <fullName evidence="2">Uncharacterized protein</fullName>
    </submittedName>
</protein>
<keyword evidence="1" id="KW-0812">Transmembrane</keyword>
<organism evidence="2 5">
    <name type="scientific">Pseudoduganella plicata</name>
    <dbReference type="NCBI Taxonomy" id="321984"/>
    <lineage>
        <taxon>Bacteria</taxon>
        <taxon>Pseudomonadati</taxon>
        <taxon>Pseudomonadota</taxon>
        <taxon>Betaproteobacteria</taxon>
        <taxon>Burkholderiales</taxon>
        <taxon>Oxalobacteraceae</taxon>
        <taxon>Telluria group</taxon>
        <taxon>Pseudoduganella</taxon>
    </lineage>
</organism>